<proteinExistence type="predicted"/>
<evidence type="ECO:0000313" key="2">
    <source>
        <dbReference type="Proteomes" id="UP000247922"/>
    </source>
</evidence>
<accession>A0A2V3W617</accession>
<protein>
    <submittedName>
        <fullName evidence="1">YvrJ-like protein</fullName>
    </submittedName>
</protein>
<dbReference type="AlphaFoldDB" id="A0A2V3W617"/>
<sequence length="33" mass="3871">MDEINLIEIIDNAGFPITTTIYLLYRLEKKSKN</sequence>
<evidence type="ECO:0000313" key="1">
    <source>
        <dbReference type="EMBL" id="PXW89813.1"/>
    </source>
</evidence>
<dbReference type="EMBL" id="QJJR01000009">
    <property type="protein sequence ID" value="PXW89813.1"/>
    <property type="molecule type" value="Genomic_DNA"/>
</dbReference>
<name>A0A2V3W617_9BACI</name>
<dbReference type="Pfam" id="PF12841">
    <property type="entry name" value="YvrJ"/>
    <property type="match status" value="1"/>
</dbReference>
<comment type="caution">
    <text evidence="1">The sequence shown here is derived from an EMBL/GenBank/DDBJ whole genome shotgun (WGS) entry which is preliminary data.</text>
</comment>
<organism evidence="1 2">
    <name type="scientific">Streptohalobacillus salinus</name>
    <dbReference type="NCBI Taxonomy" id="621096"/>
    <lineage>
        <taxon>Bacteria</taxon>
        <taxon>Bacillati</taxon>
        <taxon>Bacillota</taxon>
        <taxon>Bacilli</taxon>
        <taxon>Bacillales</taxon>
        <taxon>Bacillaceae</taxon>
        <taxon>Streptohalobacillus</taxon>
    </lineage>
</organism>
<dbReference type="RefSeq" id="WP_211305847.1">
    <property type="nucleotide sequence ID" value="NZ_QJJR01000009.1"/>
</dbReference>
<dbReference type="Proteomes" id="UP000247922">
    <property type="component" value="Unassembled WGS sequence"/>
</dbReference>
<dbReference type="InterPro" id="IPR024419">
    <property type="entry name" value="YvrJ"/>
</dbReference>
<gene>
    <name evidence="1" type="ORF">DES38_10949</name>
</gene>
<reference evidence="1 2" key="1">
    <citation type="submission" date="2018-05" db="EMBL/GenBank/DDBJ databases">
        <title>Genomic Encyclopedia of Type Strains, Phase IV (KMG-IV): sequencing the most valuable type-strain genomes for metagenomic binning, comparative biology and taxonomic classification.</title>
        <authorList>
            <person name="Goeker M."/>
        </authorList>
    </citation>
    <scope>NUCLEOTIDE SEQUENCE [LARGE SCALE GENOMIC DNA]</scope>
    <source>
        <strain evidence="1 2">DSM 22440</strain>
    </source>
</reference>
<keyword evidence="2" id="KW-1185">Reference proteome</keyword>